<dbReference type="RefSeq" id="WP_079567329.1">
    <property type="nucleotide sequence ID" value="NZ_LT670818.1"/>
</dbReference>
<sequence>MNKPVDPERQIIEQAIGHFILDLGMIENTMIQALAVLTGVPQAQAHFLLNKTAGGAKAALLKEAAVANGIDLKATGLKAAFGTIHEIMDFRNHIVHDAIGFHSNTQKWVRGKGTPTGDKVFGNKSEIDPAEIYRMGEAAWVAIKVVGIEILEKHGDFTYFPTTETPTPPTSK</sequence>
<accession>A0A1M5M6V5</accession>
<dbReference type="EMBL" id="LT670818">
    <property type="protein sequence ID" value="SHG73006.1"/>
    <property type="molecule type" value="Genomic_DNA"/>
</dbReference>
<organism evidence="1 2">
    <name type="scientific">Bradyrhizobium erythrophlei</name>
    <dbReference type="NCBI Taxonomy" id="1437360"/>
    <lineage>
        <taxon>Bacteria</taxon>
        <taxon>Pseudomonadati</taxon>
        <taxon>Pseudomonadota</taxon>
        <taxon>Alphaproteobacteria</taxon>
        <taxon>Hyphomicrobiales</taxon>
        <taxon>Nitrobacteraceae</taxon>
        <taxon>Bradyrhizobium</taxon>
    </lineage>
</organism>
<protein>
    <submittedName>
        <fullName evidence="1">Uncharacterized protein</fullName>
    </submittedName>
</protein>
<name>A0A1M5M6V5_9BRAD</name>
<dbReference type="Proteomes" id="UP000190675">
    <property type="component" value="Chromosome I"/>
</dbReference>
<gene>
    <name evidence="1" type="ORF">SAMN05444169_3856</name>
</gene>
<evidence type="ECO:0000313" key="1">
    <source>
        <dbReference type="EMBL" id="SHG73006.1"/>
    </source>
</evidence>
<proteinExistence type="predicted"/>
<dbReference type="AlphaFoldDB" id="A0A1M5M6V5"/>
<reference evidence="1 2" key="1">
    <citation type="submission" date="2016-11" db="EMBL/GenBank/DDBJ databases">
        <authorList>
            <person name="Jaros S."/>
            <person name="Januszkiewicz K."/>
            <person name="Wedrychowicz H."/>
        </authorList>
    </citation>
    <scope>NUCLEOTIDE SEQUENCE [LARGE SCALE GENOMIC DNA]</scope>
    <source>
        <strain evidence="1 2">GAS242</strain>
    </source>
</reference>
<dbReference type="OrthoDB" id="9919062at2"/>
<evidence type="ECO:0000313" key="2">
    <source>
        <dbReference type="Proteomes" id="UP000190675"/>
    </source>
</evidence>